<dbReference type="SUPFAM" id="SSF55785">
    <property type="entry name" value="PYP-like sensor domain (PAS domain)"/>
    <property type="match status" value="1"/>
</dbReference>
<dbReference type="SUPFAM" id="SSF55874">
    <property type="entry name" value="ATPase domain of HSP90 chaperone/DNA topoisomerase II/histidine kinase"/>
    <property type="match status" value="1"/>
</dbReference>
<evidence type="ECO:0000256" key="8">
    <source>
        <dbReference type="PROSITE-ProRule" id="PRU00169"/>
    </source>
</evidence>
<keyword evidence="14" id="KW-1185">Reference proteome</keyword>
<dbReference type="SMART" id="SM00091">
    <property type="entry name" value="PAS"/>
    <property type="match status" value="1"/>
</dbReference>
<comment type="function">
    <text evidence="7">May play the central regulatory role in sporulation. It may be an element of the effector pathway responsible for the activation of sporulation genes in response to nutritional stress. Spo0A may act in concert with spo0H (a sigma factor) to control the expression of some genes that are critical to the sporulation process.</text>
</comment>
<dbReference type="InterPro" id="IPR035965">
    <property type="entry name" value="PAS-like_dom_sf"/>
</dbReference>
<dbReference type="InterPro" id="IPR000014">
    <property type="entry name" value="PAS"/>
</dbReference>
<dbReference type="SMART" id="SM00387">
    <property type="entry name" value="HATPase_c"/>
    <property type="match status" value="1"/>
</dbReference>
<dbReference type="PANTHER" id="PTHR43065">
    <property type="entry name" value="SENSOR HISTIDINE KINASE"/>
    <property type="match status" value="1"/>
</dbReference>
<dbReference type="SUPFAM" id="SSF47384">
    <property type="entry name" value="Homodimeric domain of signal transducing histidine kinase"/>
    <property type="match status" value="1"/>
</dbReference>
<dbReference type="OrthoDB" id="9784397at2"/>
<evidence type="ECO:0000313" key="13">
    <source>
        <dbReference type="EMBL" id="TGE36342.1"/>
    </source>
</evidence>
<evidence type="ECO:0000259" key="10">
    <source>
        <dbReference type="PROSITE" id="PS50110"/>
    </source>
</evidence>
<evidence type="ECO:0000256" key="2">
    <source>
        <dbReference type="ARBA" id="ARBA00012438"/>
    </source>
</evidence>
<feature type="domain" description="PAS" evidence="11">
    <location>
        <begin position="66"/>
        <end position="111"/>
    </location>
</feature>
<dbReference type="GO" id="GO:0000155">
    <property type="term" value="F:phosphorelay sensor kinase activity"/>
    <property type="evidence" value="ECO:0007669"/>
    <property type="project" value="InterPro"/>
</dbReference>
<gene>
    <name evidence="13" type="ORF">E4K67_20655</name>
</gene>
<comment type="caution">
    <text evidence="13">The sequence shown here is derived from an EMBL/GenBank/DDBJ whole genome shotgun (WGS) entry which is preliminary data.</text>
</comment>
<dbReference type="Proteomes" id="UP000298460">
    <property type="component" value="Unassembled WGS sequence"/>
</dbReference>
<dbReference type="Gene3D" id="3.40.50.2300">
    <property type="match status" value="1"/>
</dbReference>
<dbReference type="Pfam" id="PF00512">
    <property type="entry name" value="HisKA"/>
    <property type="match status" value="1"/>
</dbReference>
<dbReference type="PROSITE" id="PS50110">
    <property type="entry name" value="RESPONSE_REGULATORY"/>
    <property type="match status" value="1"/>
</dbReference>
<dbReference type="EMBL" id="SPQQ01000008">
    <property type="protein sequence ID" value="TGE36342.1"/>
    <property type="molecule type" value="Genomic_DNA"/>
</dbReference>
<dbReference type="CDD" id="cd00130">
    <property type="entry name" value="PAS"/>
    <property type="match status" value="1"/>
</dbReference>
<dbReference type="Pfam" id="PF02518">
    <property type="entry name" value="HATPase_c"/>
    <property type="match status" value="1"/>
</dbReference>
<dbReference type="PROSITE" id="PS50109">
    <property type="entry name" value="HIS_KIN"/>
    <property type="match status" value="1"/>
</dbReference>
<dbReference type="InterPro" id="IPR036097">
    <property type="entry name" value="HisK_dim/P_sf"/>
</dbReference>
<reference evidence="13 14" key="1">
    <citation type="submission" date="2019-03" db="EMBL/GenBank/DDBJ databases">
        <title>Draft Genome Sequence of Desulfosporosinus fructosivorans Strain 63.6F, Isolated from Marine Sediment in the Baltic Sea.</title>
        <authorList>
            <person name="Hausmann B."/>
            <person name="Vandieken V."/>
            <person name="Pjevac P."/>
            <person name="Schreck K."/>
            <person name="Herbold C.W."/>
            <person name="Loy A."/>
        </authorList>
    </citation>
    <scope>NUCLEOTIDE SEQUENCE [LARGE SCALE GENOMIC DNA]</scope>
    <source>
        <strain evidence="13 14">63.6F</strain>
    </source>
</reference>
<dbReference type="PRINTS" id="PR00344">
    <property type="entry name" value="BCTRLSENSOR"/>
</dbReference>
<dbReference type="PROSITE" id="PS50113">
    <property type="entry name" value="PAC"/>
    <property type="match status" value="1"/>
</dbReference>
<keyword evidence="4 8" id="KW-0597">Phosphoprotein</keyword>
<dbReference type="PANTHER" id="PTHR43065:SF42">
    <property type="entry name" value="TWO-COMPONENT SENSOR PPRA"/>
    <property type="match status" value="1"/>
</dbReference>
<evidence type="ECO:0000259" key="9">
    <source>
        <dbReference type="PROSITE" id="PS50109"/>
    </source>
</evidence>
<dbReference type="Pfam" id="PF00072">
    <property type="entry name" value="Response_reg"/>
    <property type="match status" value="1"/>
</dbReference>
<dbReference type="SMART" id="SM00388">
    <property type="entry name" value="HisKA"/>
    <property type="match status" value="1"/>
</dbReference>
<dbReference type="InterPro" id="IPR005467">
    <property type="entry name" value="His_kinase_dom"/>
</dbReference>
<evidence type="ECO:0000259" key="12">
    <source>
        <dbReference type="PROSITE" id="PS50113"/>
    </source>
</evidence>
<dbReference type="InterPro" id="IPR000700">
    <property type="entry name" value="PAS-assoc_C"/>
</dbReference>
<dbReference type="SUPFAM" id="SSF52172">
    <property type="entry name" value="CheY-like"/>
    <property type="match status" value="1"/>
</dbReference>
<dbReference type="InterPro" id="IPR003594">
    <property type="entry name" value="HATPase_dom"/>
</dbReference>
<feature type="modified residue" description="4-aspartylphosphate" evidence="8">
    <location>
        <position position="495"/>
    </location>
</feature>
<evidence type="ECO:0000256" key="5">
    <source>
        <dbReference type="ARBA" id="ARBA00022777"/>
    </source>
</evidence>
<dbReference type="InterPro" id="IPR036890">
    <property type="entry name" value="HATPase_C_sf"/>
</dbReference>
<dbReference type="InterPro" id="IPR011006">
    <property type="entry name" value="CheY-like_superfamily"/>
</dbReference>
<comment type="catalytic activity">
    <reaction evidence="1">
        <text>ATP + protein L-histidine = ADP + protein N-phospho-L-histidine.</text>
        <dbReference type="EC" id="2.7.13.3"/>
    </reaction>
</comment>
<evidence type="ECO:0000259" key="11">
    <source>
        <dbReference type="PROSITE" id="PS50112"/>
    </source>
</evidence>
<dbReference type="EC" id="2.7.13.3" evidence="2"/>
<organism evidence="13 14">
    <name type="scientific">Desulfosporosinus fructosivorans</name>
    <dbReference type="NCBI Taxonomy" id="2018669"/>
    <lineage>
        <taxon>Bacteria</taxon>
        <taxon>Bacillati</taxon>
        <taxon>Bacillota</taxon>
        <taxon>Clostridia</taxon>
        <taxon>Eubacteriales</taxon>
        <taxon>Desulfitobacteriaceae</taxon>
        <taxon>Desulfosporosinus</taxon>
    </lineage>
</organism>
<dbReference type="NCBIfam" id="TIGR00229">
    <property type="entry name" value="sensory_box"/>
    <property type="match status" value="1"/>
</dbReference>
<dbReference type="InterPro" id="IPR003661">
    <property type="entry name" value="HisK_dim/P_dom"/>
</dbReference>
<keyword evidence="6" id="KW-0902">Two-component regulatory system</keyword>
<keyword evidence="5 13" id="KW-0418">Kinase</keyword>
<evidence type="ECO:0000313" key="14">
    <source>
        <dbReference type="Proteomes" id="UP000298460"/>
    </source>
</evidence>
<dbReference type="InterPro" id="IPR001789">
    <property type="entry name" value="Sig_transdc_resp-reg_receiver"/>
</dbReference>
<feature type="domain" description="Response regulatory" evidence="10">
    <location>
        <begin position="441"/>
        <end position="561"/>
    </location>
</feature>
<sequence length="568" mass="62791">MDLYVQVQKAFSRLENLSQCDLSSQELTSKLLSELDFALHELKIASVELIEQNEEMASSRQKLEAERCRYQELFDFAPDGYLVTDTEGIILDANIAATTLFNLSRSLLMGKPLAIFVRSDEHLIFRTRLLEIKKGIVIQNENWELIMLSGKRTTFPVSITVGKVIASSGGKEELRWLLRDISKRKQLEEELQKADKLESLGVLAGGIAHDLNNFLTVILGNLSLVKRCTKEEPKATKYLQYMEEAVKQTGNLTRQMLTFAKGGQPLTKAVSLYRLIEDDSAFALSGSKTRCELFFTEDLPSVEIDRGQMTQVITNILINADQAMLLGGTIKIHAKELAVTGENSTLPLQIGNYVALTITDEGAGISSQILPKIFDPYFSTKDLGSGLGLTICYAIVKKHGGHISVQSVEGQGTSFTIYLPVSNVQAEKEVHEDILILGEGKVLLMDDEESVRQTANEMLTFLGYDVELAGDGAQAVRLYKEAFLSGRPYDVVITDLTVRGGMGGKVAVSELLIVDPDVKAIVSSGYSADALITDYKNYGFCDVIAKPYRIQELGKVMSSVMQRSRKIK</sequence>
<feature type="domain" description="PAC" evidence="12">
    <location>
        <begin position="141"/>
        <end position="193"/>
    </location>
</feature>
<dbReference type="SMART" id="SM00448">
    <property type="entry name" value="REC"/>
    <property type="match status" value="1"/>
</dbReference>
<evidence type="ECO:0000256" key="4">
    <source>
        <dbReference type="ARBA" id="ARBA00022553"/>
    </source>
</evidence>
<accession>A0A4Z0QZX2</accession>
<dbReference type="AlphaFoldDB" id="A0A4Z0QZX2"/>
<dbReference type="PROSITE" id="PS50112">
    <property type="entry name" value="PAS"/>
    <property type="match status" value="1"/>
</dbReference>
<dbReference type="RefSeq" id="WP_135550181.1">
    <property type="nucleotide sequence ID" value="NZ_SPQQ01000008.1"/>
</dbReference>
<dbReference type="CDD" id="cd00082">
    <property type="entry name" value="HisKA"/>
    <property type="match status" value="1"/>
</dbReference>
<evidence type="ECO:0000256" key="6">
    <source>
        <dbReference type="ARBA" id="ARBA00023012"/>
    </source>
</evidence>
<dbReference type="Gene3D" id="1.10.287.130">
    <property type="match status" value="1"/>
</dbReference>
<evidence type="ECO:0000256" key="7">
    <source>
        <dbReference type="ARBA" id="ARBA00024867"/>
    </source>
</evidence>
<protein>
    <recommendedName>
        <fullName evidence="3">Stage 0 sporulation protein A homolog</fullName>
        <ecNumber evidence="2">2.7.13.3</ecNumber>
    </recommendedName>
</protein>
<evidence type="ECO:0000256" key="1">
    <source>
        <dbReference type="ARBA" id="ARBA00000085"/>
    </source>
</evidence>
<dbReference type="InterPro" id="IPR004358">
    <property type="entry name" value="Sig_transdc_His_kin-like_C"/>
</dbReference>
<dbReference type="Gene3D" id="3.30.450.20">
    <property type="entry name" value="PAS domain"/>
    <property type="match status" value="1"/>
</dbReference>
<evidence type="ECO:0000256" key="3">
    <source>
        <dbReference type="ARBA" id="ARBA00018672"/>
    </source>
</evidence>
<dbReference type="Pfam" id="PF13426">
    <property type="entry name" value="PAS_9"/>
    <property type="match status" value="1"/>
</dbReference>
<dbReference type="Gene3D" id="3.30.565.10">
    <property type="entry name" value="Histidine kinase-like ATPase, C-terminal domain"/>
    <property type="match status" value="1"/>
</dbReference>
<keyword evidence="5 13" id="KW-0808">Transferase</keyword>
<name>A0A4Z0QZX2_9FIRM</name>
<feature type="domain" description="Histidine kinase" evidence="9">
    <location>
        <begin position="206"/>
        <end position="423"/>
    </location>
</feature>
<proteinExistence type="predicted"/>